<dbReference type="SUPFAM" id="SSF103481">
    <property type="entry name" value="Multidrug resistance efflux transporter EmrE"/>
    <property type="match status" value="1"/>
</dbReference>
<dbReference type="Pfam" id="PF00892">
    <property type="entry name" value="EamA"/>
    <property type="match status" value="1"/>
</dbReference>
<evidence type="ECO:0000313" key="4">
    <source>
        <dbReference type="Proteomes" id="UP000237153"/>
    </source>
</evidence>
<keyword evidence="1" id="KW-0472">Membrane</keyword>
<protein>
    <recommendedName>
        <fullName evidence="2">EamA domain-containing protein</fullName>
    </recommendedName>
</protein>
<feature type="transmembrane region" description="Helical" evidence="1">
    <location>
        <begin position="135"/>
        <end position="153"/>
    </location>
</feature>
<dbReference type="InterPro" id="IPR037185">
    <property type="entry name" value="EmrE-like"/>
</dbReference>
<dbReference type="AlphaFoldDB" id="A0A2J6N5U4"/>
<dbReference type="GO" id="GO:0016020">
    <property type="term" value="C:membrane"/>
    <property type="evidence" value="ECO:0007669"/>
    <property type="project" value="InterPro"/>
</dbReference>
<dbReference type="PANTHER" id="PTHR22911:SF76">
    <property type="entry name" value="EAMA DOMAIN-CONTAINING PROTEIN"/>
    <property type="match status" value="1"/>
</dbReference>
<gene>
    <name evidence="3" type="ORF">C0188_03255</name>
</gene>
<accession>A0A2J6N5U4</accession>
<feature type="transmembrane region" description="Helical" evidence="1">
    <location>
        <begin position="7"/>
        <end position="25"/>
    </location>
</feature>
<feature type="transmembrane region" description="Helical" evidence="1">
    <location>
        <begin position="254"/>
        <end position="272"/>
    </location>
</feature>
<feature type="transmembrane region" description="Helical" evidence="1">
    <location>
        <begin position="31"/>
        <end position="52"/>
    </location>
</feature>
<feature type="transmembrane region" description="Helical" evidence="1">
    <location>
        <begin position="64"/>
        <end position="83"/>
    </location>
</feature>
<comment type="caution">
    <text evidence="3">The sequence shown here is derived from an EMBL/GenBank/DDBJ whole genome shotgun (WGS) entry which is preliminary data.</text>
</comment>
<dbReference type="Proteomes" id="UP000237153">
    <property type="component" value="Unassembled WGS sequence"/>
</dbReference>
<name>A0A2J6N5U4_9CREN</name>
<feature type="transmembrane region" description="Helical" evidence="1">
    <location>
        <begin position="230"/>
        <end position="248"/>
    </location>
</feature>
<keyword evidence="1" id="KW-0812">Transmembrane</keyword>
<dbReference type="InterPro" id="IPR000620">
    <property type="entry name" value="EamA_dom"/>
</dbReference>
<feature type="transmembrane region" description="Helical" evidence="1">
    <location>
        <begin position="165"/>
        <end position="187"/>
    </location>
</feature>
<proteinExistence type="predicted"/>
<sequence length="291" mass="32818">MKEEGKALVFFLIYVIGSVPLNFFVKDLLEYFSIGFSLFIRFIIMFLFTILFSKKIILNKNIAVLSFFVFLSTTLWLYSLIYLSPADSLVLSYSMPLIASLIGRRILNEKSGEIYGVLVAFLGYIAYSYNLMKGFTLYGTVLSFINAFAWAYYSVLYRKLRTFDVFVLNSSVFLICSLFSLAVLPLYQPIIKAGADDNVFADVIWFATIGGAIQFLSWNRVLSIWSASKATVLSYIVPILTFIIQCFSNKESPSLLQVIGIALITIGVILTFRNELKNHSNSSLSDESISL</sequence>
<feature type="transmembrane region" description="Helical" evidence="1">
    <location>
        <begin position="199"/>
        <end position="218"/>
    </location>
</feature>
<keyword evidence="1" id="KW-1133">Transmembrane helix</keyword>
<evidence type="ECO:0000313" key="3">
    <source>
        <dbReference type="EMBL" id="PMB75422.1"/>
    </source>
</evidence>
<dbReference type="Gene3D" id="1.10.3730.20">
    <property type="match status" value="1"/>
</dbReference>
<reference evidence="3 4" key="1">
    <citation type="submission" date="2018-01" db="EMBL/GenBank/DDBJ databases">
        <title>Metagenomic assembled genomes from two thermal pools in the Uzon Caldera, Kamchatka, Russia.</title>
        <authorList>
            <person name="Wilkins L."/>
            <person name="Ettinger C."/>
        </authorList>
    </citation>
    <scope>NUCLEOTIDE SEQUENCE [LARGE SCALE GENOMIC DNA]</scope>
    <source>
        <strain evidence="3">ZAV-06</strain>
    </source>
</reference>
<organism evidence="3 4">
    <name type="scientific">Fervidicoccus fontis</name>
    <dbReference type="NCBI Taxonomy" id="683846"/>
    <lineage>
        <taxon>Archaea</taxon>
        <taxon>Thermoproteota</taxon>
        <taxon>Thermoprotei</taxon>
        <taxon>Fervidicoccales</taxon>
        <taxon>Fervidicoccaceae</taxon>
        <taxon>Fervidicoccus</taxon>
    </lineage>
</organism>
<evidence type="ECO:0000259" key="2">
    <source>
        <dbReference type="Pfam" id="PF00892"/>
    </source>
</evidence>
<dbReference type="EMBL" id="PNIM01000015">
    <property type="protein sequence ID" value="PMB75422.1"/>
    <property type="molecule type" value="Genomic_DNA"/>
</dbReference>
<feature type="domain" description="EamA" evidence="2">
    <location>
        <begin position="139"/>
        <end position="272"/>
    </location>
</feature>
<dbReference type="PANTHER" id="PTHR22911">
    <property type="entry name" value="ACYL-MALONYL CONDENSING ENZYME-RELATED"/>
    <property type="match status" value="1"/>
</dbReference>
<evidence type="ECO:0000256" key="1">
    <source>
        <dbReference type="SAM" id="Phobius"/>
    </source>
</evidence>